<evidence type="ECO:0000256" key="1">
    <source>
        <dbReference type="SAM" id="Phobius"/>
    </source>
</evidence>
<protein>
    <submittedName>
        <fullName evidence="2">Uncharacterized protein</fullName>
    </submittedName>
</protein>
<keyword evidence="1" id="KW-1133">Transmembrane helix</keyword>
<dbReference type="Proteomes" id="UP001482620">
    <property type="component" value="Unassembled WGS sequence"/>
</dbReference>
<evidence type="ECO:0000313" key="2">
    <source>
        <dbReference type="EMBL" id="MEQ2255933.1"/>
    </source>
</evidence>
<proteinExistence type="predicted"/>
<sequence length="133" mass="15003">MTAMITMQRTTTHSPSMRKRQNERGFLSGQHVFWIKMSKLKHENVLLASISASLTHCLVLLTISFPFLKLQAPHTQHLPLCVCGGRRLLFIRKCAHMYVTYVAPGVRLSALTWLLLVQSNMLVTACHSACRGL</sequence>
<feature type="transmembrane region" description="Helical" evidence="1">
    <location>
        <begin position="45"/>
        <end position="68"/>
    </location>
</feature>
<keyword evidence="3" id="KW-1185">Reference proteome</keyword>
<organism evidence="2 3">
    <name type="scientific">Ilyodon furcidens</name>
    <name type="common">goldbreast splitfin</name>
    <dbReference type="NCBI Taxonomy" id="33524"/>
    <lineage>
        <taxon>Eukaryota</taxon>
        <taxon>Metazoa</taxon>
        <taxon>Chordata</taxon>
        <taxon>Craniata</taxon>
        <taxon>Vertebrata</taxon>
        <taxon>Euteleostomi</taxon>
        <taxon>Actinopterygii</taxon>
        <taxon>Neopterygii</taxon>
        <taxon>Teleostei</taxon>
        <taxon>Neoteleostei</taxon>
        <taxon>Acanthomorphata</taxon>
        <taxon>Ovalentaria</taxon>
        <taxon>Atherinomorphae</taxon>
        <taxon>Cyprinodontiformes</taxon>
        <taxon>Goodeidae</taxon>
        <taxon>Ilyodon</taxon>
    </lineage>
</organism>
<accession>A0ABV0VF71</accession>
<keyword evidence="1" id="KW-0812">Transmembrane</keyword>
<keyword evidence="1" id="KW-0472">Membrane</keyword>
<reference evidence="2 3" key="1">
    <citation type="submission" date="2021-06" db="EMBL/GenBank/DDBJ databases">
        <authorList>
            <person name="Palmer J.M."/>
        </authorList>
    </citation>
    <scope>NUCLEOTIDE SEQUENCE [LARGE SCALE GENOMIC DNA]</scope>
    <source>
        <strain evidence="3">if_2019</strain>
        <tissue evidence="2">Muscle</tissue>
    </source>
</reference>
<gene>
    <name evidence="2" type="ORF">ILYODFUR_018936</name>
</gene>
<comment type="caution">
    <text evidence="2">The sequence shown here is derived from an EMBL/GenBank/DDBJ whole genome shotgun (WGS) entry which is preliminary data.</text>
</comment>
<evidence type="ECO:0000313" key="3">
    <source>
        <dbReference type="Proteomes" id="UP001482620"/>
    </source>
</evidence>
<name>A0ABV0VF71_9TELE</name>
<dbReference type="EMBL" id="JAHRIQ010106136">
    <property type="protein sequence ID" value="MEQ2255933.1"/>
    <property type="molecule type" value="Genomic_DNA"/>
</dbReference>